<protein>
    <submittedName>
        <fullName evidence="6">HTH-type transcriptional regulator DmlR</fullName>
    </submittedName>
</protein>
<dbReference type="InterPro" id="IPR036390">
    <property type="entry name" value="WH_DNA-bd_sf"/>
</dbReference>
<keyword evidence="7" id="KW-1185">Reference proteome</keyword>
<gene>
    <name evidence="6" type="primary">dmlR_2</name>
    <name evidence="6" type="ORF">AOPFMNJM_3475</name>
</gene>
<keyword evidence="2" id="KW-0805">Transcription regulation</keyword>
<keyword evidence="4" id="KW-0804">Transcription</keyword>
<evidence type="ECO:0000313" key="7">
    <source>
        <dbReference type="Proteomes" id="UP001055102"/>
    </source>
</evidence>
<dbReference type="EMBL" id="BPQR01000062">
    <property type="protein sequence ID" value="GJE08141.1"/>
    <property type="molecule type" value="Genomic_DNA"/>
</dbReference>
<dbReference type="InterPro" id="IPR005119">
    <property type="entry name" value="LysR_subst-bd"/>
</dbReference>
<dbReference type="InterPro" id="IPR058163">
    <property type="entry name" value="LysR-type_TF_proteobact-type"/>
</dbReference>
<proteinExistence type="inferred from homology"/>
<evidence type="ECO:0000256" key="1">
    <source>
        <dbReference type="ARBA" id="ARBA00009437"/>
    </source>
</evidence>
<dbReference type="RefSeq" id="WP_238277655.1">
    <property type="nucleotide sequence ID" value="NZ_BPQR01000062.1"/>
</dbReference>
<evidence type="ECO:0000313" key="6">
    <source>
        <dbReference type="EMBL" id="GJE08141.1"/>
    </source>
</evidence>
<dbReference type="PROSITE" id="PS50931">
    <property type="entry name" value="HTH_LYSR"/>
    <property type="match status" value="1"/>
</dbReference>
<accession>A0ABQ4SY62</accession>
<evidence type="ECO:0000256" key="4">
    <source>
        <dbReference type="ARBA" id="ARBA00023163"/>
    </source>
</evidence>
<dbReference type="Gene3D" id="3.40.190.290">
    <property type="match status" value="1"/>
</dbReference>
<dbReference type="PANTHER" id="PTHR30537">
    <property type="entry name" value="HTH-TYPE TRANSCRIPTIONAL REGULATOR"/>
    <property type="match status" value="1"/>
</dbReference>
<dbReference type="Proteomes" id="UP001055102">
    <property type="component" value="Unassembled WGS sequence"/>
</dbReference>
<dbReference type="Pfam" id="PF03466">
    <property type="entry name" value="LysR_substrate"/>
    <property type="match status" value="1"/>
</dbReference>
<dbReference type="Gene3D" id="1.10.10.10">
    <property type="entry name" value="Winged helix-like DNA-binding domain superfamily/Winged helix DNA-binding domain"/>
    <property type="match status" value="1"/>
</dbReference>
<comment type="similarity">
    <text evidence="1">Belongs to the LysR transcriptional regulatory family.</text>
</comment>
<evidence type="ECO:0000256" key="3">
    <source>
        <dbReference type="ARBA" id="ARBA00023125"/>
    </source>
</evidence>
<reference evidence="6" key="2">
    <citation type="submission" date="2021-08" db="EMBL/GenBank/DDBJ databases">
        <authorList>
            <person name="Tani A."/>
            <person name="Ola A."/>
            <person name="Ogura Y."/>
            <person name="Katsura K."/>
            <person name="Hayashi T."/>
        </authorList>
    </citation>
    <scope>NUCLEOTIDE SEQUENCE</scope>
    <source>
        <strain evidence="6">LMG 23639</strain>
    </source>
</reference>
<organism evidence="6 7">
    <name type="scientific">Methylobacterium jeotgali</name>
    <dbReference type="NCBI Taxonomy" id="381630"/>
    <lineage>
        <taxon>Bacteria</taxon>
        <taxon>Pseudomonadati</taxon>
        <taxon>Pseudomonadota</taxon>
        <taxon>Alphaproteobacteria</taxon>
        <taxon>Hyphomicrobiales</taxon>
        <taxon>Methylobacteriaceae</taxon>
        <taxon>Methylobacterium</taxon>
    </lineage>
</organism>
<dbReference type="InterPro" id="IPR000847">
    <property type="entry name" value="LysR_HTH_N"/>
</dbReference>
<feature type="domain" description="HTH lysR-type" evidence="5">
    <location>
        <begin position="1"/>
        <end position="59"/>
    </location>
</feature>
<keyword evidence="3" id="KW-0238">DNA-binding</keyword>
<sequence length="312" mass="33375">MDRLDAMAAFVAVVEEGSLAAAARRLGLSPASVTRAVAMLEARLGERLLHRSTRALRLTERGERQVALYRNVLAELAEAEEAGAGDARIEGRIALTAPTLFGRRVVMPAVESFLEAHPAVGARVLLLDRVVNLVEEGVDAAVRLAPLPDSGLVAVRLGEMRRLVCAAPDYLARSGAPATPGDLDRHACLGTEDGLAREIWHFSDGASDRRRPLSRTVGPRIALNSAGAAIDAAVRGGGLCRVMAYQVVEPLAAGHLVPLLRGFEPAPVPVHLVFHPIPRRNRALRAFVDHAVPRLRAALTDLSERIARFDGA</sequence>
<dbReference type="PANTHER" id="PTHR30537:SF5">
    <property type="entry name" value="HTH-TYPE TRANSCRIPTIONAL ACTIVATOR TTDR-RELATED"/>
    <property type="match status" value="1"/>
</dbReference>
<dbReference type="SUPFAM" id="SSF46785">
    <property type="entry name" value="Winged helix' DNA-binding domain"/>
    <property type="match status" value="1"/>
</dbReference>
<evidence type="ECO:0000259" key="5">
    <source>
        <dbReference type="PROSITE" id="PS50931"/>
    </source>
</evidence>
<dbReference type="SUPFAM" id="SSF53850">
    <property type="entry name" value="Periplasmic binding protein-like II"/>
    <property type="match status" value="1"/>
</dbReference>
<dbReference type="Pfam" id="PF00126">
    <property type="entry name" value="HTH_1"/>
    <property type="match status" value="1"/>
</dbReference>
<comment type="caution">
    <text evidence="6">The sequence shown here is derived from an EMBL/GenBank/DDBJ whole genome shotgun (WGS) entry which is preliminary data.</text>
</comment>
<reference evidence="6" key="1">
    <citation type="journal article" date="2021" name="Front. Microbiol.">
        <title>Comprehensive Comparative Genomics and Phenotyping of Methylobacterium Species.</title>
        <authorList>
            <person name="Alessa O."/>
            <person name="Ogura Y."/>
            <person name="Fujitani Y."/>
            <person name="Takami H."/>
            <person name="Hayashi T."/>
            <person name="Sahin N."/>
            <person name="Tani A."/>
        </authorList>
    </citation>
    <scope>NUCLEOTIDE SEQUENCE</scope>
    <source>
        <strain evidence="6">LMG 23639</strain>
    </source>
</reference>
<dbReference type="InterPro" id="IPR036388">
    <property type="entry name" value="WH-like_DNA-bd_sf"/>
</dbReference>
<name>A0ABQ4SY62_9HYPH</name>
<evidence type="ECO:0000256" key="2">
    <source>
        <dbReference type="ARBA" id="ARBA00023015"/>
    </source>
</evidence>